<evidence type="ECO:0000256" key="2">
    <source>
        <dbReference type="ARBA" id="ARBA00022692"/>
    </source>
</evidence>
<protein>
    <submittedName>
        <fullName evidence="8">Lipopolysaccharide assembly protein A</fullName>
    </submittedName>
</protein>
<dbReference type="STRING" id="708126.BW727_100782"/>
<evidence type="ECO:0000256" key="6">
    <source>
        <dbReference type="SAM" id="Phobius"/>
    </source>
</evidence>
<feature type="domain" description="Lipopolysaccharide assembly protein A" evidence="7">
    <location>
        <begin position="24"/>
        <end position="83"/>
    </location>
</feature>
<keyword evidence="4 6" id="KW-0472">Membrane</keyword>
<feature type="region of interest" description="Disordered" evidence="5">
    <location>
        <begin position="111"/>
        <end position="135"/>
    </location>
</feature>
<dbReference type="InterPro" id="IPR010445">
    <property type="entry name" value="LapA_dom"/>
</dbReference>
<dbReference type="GO" id="GO:0005886">
    <property type="term" value="C:plasma membrane"/>
    <property type="evidence" value="ECO:0007669"/>
    <property type="project" value="InterPro"/>
</dbReference>
<feature type="compositionally biased region" description="Basic and acidic residues" evidence="5">
    <location>
        <begin position="125"/>
        <end position="135"/>
    </location>
</feature>
<keyword evidence="1" id="KW-1003">Cell membrane</keyword>
<name>A0A1S6INN6_9LACT</name>
<evidence type="ECO:0000313" key="9">
    <source>
        <dbReference type="Proteomes" id="UP000188993"/>
    </source>
</evidence>
<dbReference type="EMBL" id="CP019728">
    <property type="protein sequence ID" value="AQS53175.1"/>
    <property type="molecule type" value="Genomic_DNA"/>
</dbReference>
<evidence type="ECO:0000256" key="3">
    <source>
        <dbReference type="ARBA" id="ARBA00022989"/>
    </source>
</evidence>
<accession>A0A1S6INN6</accession>
<reference evidence="8 9" key="1">
    <citation type="journal article" date="2014" name="Int. J. Syst. Evol. Microbiol.">
        <title>Jeotgalibaca dankookensis gen. nov., sp. nov., a member of the family Carnobacteriaceae, isolated from seujeot (Korean traditional food).</title>
        <authorList>
            <person name="Lee D.G."/>
            <person name="Trujillo M.E."/>
            <person name="Kang H."/>
            <person name="Ahn T.Y."/>
        </authorList>
    </citation>
    <scope>NUCLEOTIDE SEQUENCE [LARGE SCALE GENOMIC DNA]</scope>
    <source>
        <strain evidence="8 9">EX-07</strain>
    </source>
</reference>
<keyword evidence="2 6" id="KW-0812">Transmembrane</keyword>
<evidence type="ECO:0000259" key="7">
    <source>
        <dbReference type="Pfam" id="PF06305"/>
    </source>
</evidence>
<dbReference type="KEGG" id="jda:BW727_100782"/>
<dbReference type="AlphaFoldDB" id="A0A1S6INN6"/>
<keyword evidence="3 6" id="KW-1133">Transmembrane helix</keyword>
<evidence type="ECO:0000313" key="8">
    <source>
        <dbReference type="EMBL" id="AQS53175.1"/>
    </source>
</evidence>
<dbReference type="Pfam" id="PF06305">
    <property type="entry name" value="LapA_dom"/>
    <property type="match status" value="1"/>
</dbReference>
<dbReference type="PANTHER" id="PTHR41335">
    <property type="entry name" value="MEMBRANE PROTEIN-RELATED"/>
    <property type="match status" value="1"/>
</dbReference>
<proteinExistence type="predicted"/>
<evidence type="ECO:0000256" key="1">
    <source>
        <dbReference type="ARBA" id="ARBA00022475"/>
    </source>
</evidence>
<gene>
    <name evidence="8" type="primary">lapA</name>
    <name evidence="8" type="ORF">BW727_100782</name>
</gene>
<feature type="transmembrane region" description="Helical" evidence="6">
    <location>
        <begin position="41"/>
        <end position="59"/>
    </location>
</feature>
<dbReference type="Proteomes" id="UP000188993">
    <property type="component" value="Chromosome"/>
</dbReference>
<sequence length="135" mass="15215">MKNQWRLLIALLIVILIVIFAILNGDGVPISYGFGEVRAPLIIVITISLLLGSILTLIVTTSSTRHDKRELKSLREKIDNQEFETEEAIKKVRAQYENRIQTLTTIIEQNKNATQESPVVQTKSDYPDGSHPDQS</sequence>
<feature type="compositionally biased region" description="Polar residues" evidence="5">
    <location>
        <begin position="111"/>
        <end position="124"/>
    </location>
</feature>
<dbReference type="RefSeq" id="WP_062469399.1">
    <property type="nucleotide sequence ID" value="NZ_BBYN01000012.1"/>
</dbReference>
<evidence type="ECO:0000256" key="4">
    <source>
        <dbReference type="ARBA" id="ARBA00023136"/>
    </source>
</evidence>
<keyword evidence="9" id="KW-1185">Reference proteome</keyword>
<dbReference type="PANTHER" id="PTHR41335:SF1">
    <property type="entry name" value="MEMBRANE PROTEIN"/>
    <property type="match status" value="1"/>
</dbReference>
<evidence type="ECO:0000256" key="5">
    <source>
        <dbReference type="SAM" id="MobiDB-lite"/>
    </source>
</evidence>
<organism evidence="8 9">
    <name type="scientific">Jeotgalibaca dankookensis</name>
    <dbReference type="NCBI Taxonomy" id="708126"/>
    <lineage>
        <taxon>Bacteria</taxon>
        <taxon>Bacillati</taxon>
        <taxon>Bacillota</taxon>
        <taxon>Bacilli</taxon>
        <taxon>Lactobacillales</taxon>
        <taxon>Carnobacteriaceae</taxon>
        <taxon>Jeotgalibaca</taxon>
    </lineage>
</organism>